<evidence type="ECO:0000313" key="6">
    <source>
        <dbReference type="EMBL" id="MBB6577105.1"/>
    </source>
</evidence>
<dbReference type="CDD" id="cd07185">
    <property type="entry name" value="OmpA_C-like"/>
    <property type="match status" value="1"/>
</dbReference>
<dbReference type="InterPro" id="IPR050330">
    <property type="entry name" value="Bact_OuterMem_StrucFunc"/>
</dbReference>
<keyword evidence="7" id="KW-1185">Reference proteome</keyword>
<keyword evidence="4" id="KW-0732">Signal</keyword>
<name>A0ABR6RD66_9BURK</name>
<feature type="signal peptide" evidence="4">
    <location>
        <begin position="1"/>
        <end position="37"/>
    </location>
</feature>
<dbReference type="PRINTS" id="PR01021">
    <property type="entry name" value="OMPADOMAIN"/>
</dbReference>
<evidence type="ECO:0000256" key="2">
    <source>
        <dbReference type="ARBA" id="ARBA00023136"/>
    </source>
</evidence>
<dbReference type="RefSeq" id="WP_233464407.1">
    <property type="nucleotide sequence ID" value="NZ_JACHKZ010000005.1"/>
</dbReference>
<sequence>MEWSQGFSGTQRFARGARWAMAMALVLLMAACQTPSAPTPPPPPAGLTAQQQQVLRDQGFMQGDQGWELQMSGKLLFEFDSAEVGEAARAKVVQLAQVLMKEGIDRLRVEGYTDDRGSAAYNLKLSMRRAQAVTNVLVEAGMPRQNIEVKGLGNALPVVSGNAAENRRVAIVVPLL</sequence>
<evidence type="ECO:0000259" key="5">
    <source>
        <dbReference type="PROSITE" id="PS51123"/>
    </source>
</evidence>
<evidence type="ECO:0000256" key="1">
    <source>
        <dbReference type="ARBA" id="ARBA00004442"/>
    </source>
</evidence>
<reference evidence="6 7" key="1">
    <citation type="submission" date="2020-08" db="EMBL/GenBank/DDBJ databases">
        <title>Functional genomics of gut bacteria from endangered species of beetles.</title>
        <authorList>
            <person name="Carlos-Shanley C."/>
        </authorList>
    </citation>
    <scope>NUCLEOTIDE SEQUENCE [LARGE SCALE GENOMIC DNA]</scope>
    <source>
        <strain evidence="6 7">S00124</strain>
    </source>
</reference>
<dbReference type="PANTHER" id="PTHR30329:SF17">
    <property type="entry name" value="LIPOPROTEIN YFIB-RELATED"/>
    <property type="match status" value="1"/>
</dbReference>
<dbReference type="Pfam" id="PF00691">
    <property type="entry name" value="OmpA"/>
    <property type="match status" value="1"/>
</dbReference>
<evidence type="ECO:0000313" key="7">
    <source>
        <dbReference type="Proteomes" id="UP000562492"/>
    </source>
</evidence>
<keyword evidence="2 3" id="KW-0472">Membrane</keyword>
<dbReference type="PANTHER" id="PTHR30329">
    <property type="entry name" value="STATOR ELEMENT OF FLAGELLAR MOTOR COMPLEX"/>
    <property type="match status" value="1"/>
</dbReference>
<feature type="chain" id="PRO_5047326814" evidence="4">
    <location>
        <begin position="38"/>
        <end position="176"/>
    </location>
</feature>
<gene>
    <name evidence="6" type="ORF">HNP33_001156</name>
</gene>
<evidence type="ECO:0000256" key="3">
    <source>
        <dbReference type="PROSITE-ProRule" id="PRU00473"/>
    </source>
</evidence>
<dbReference type="Gene3D" id="3.30.1330.60">
    <property type="entry name" value="OmpA-like domain"/>
    <property type="match status" value="1"/>
</dbReference>
<accession>A0ABR6RD66</accession>
<dbReference type="InterPro" id="IPR006665">
    <property type="entry name" value="OmpA-like"/>
</dbReference>
<dbReference type="PROSITE" id="PS51123">
    <property type="entry name" value="OMPA_2"/>
    <property type="match status" value="1"/>
</dbReference>
<organism evidence="6 7">
    <name type="scientific">Comamonas odontotermitis</name>
    <dbReference type="NCBI Taxonomy" id="379895"/>
    <lineage>
        <taxon>Bacteria</taxon>
        <taxon>Pseudomonadati</taxon>
        <taxon>Pseudomonadota</taxon>
        <taxon>Betaproteobacteria</taxon>
        <taxon>Burkholderiales</taxon>
        <taxon>Comamonadaceae</taxon>
        <taxon>Comamonas</taxon>
    </lineage>
</organism>
<dbReference type="InterPro" id="IPR036737">
    <property type="entry name" value="OmpA-like_sf"/>
</dbReference>
<comment type="subcellular location">
    <subcellularLocation>
        <location evidence="1">Cell outer membrane</location>
    </subcellularLocation>
</comment>
<dbReference type="InterPro" id="IPR006664">
    <property type="entry name" value="OMP_bac"/>
</dbReference>
<evidence type="ECO:0000256" key="4">
    <source>
        <dbReference type="SAM" id="SignalP"/>
    </source>
</evidence>
<feature type="domain" description="OmpA-like" evidence="5">
    <location>
        <begin position="65"/>
        <end position="176"/>
    </location>
</feature>
<proteinExistence type="predicted"/>
<dbReference type="EMBL" id="JACHKZ010000005">
    <property type="protein sequence ID" value="MBB6577105.1"/>
    <property type="molecule type" value="Genomic_DNA"/>
</dbReference>
<dbReference type="Proteomes" id="UP000562492">
    <property type="component" value="Unassembled WGS sequence"/>
</dbReference>
<dbReference type="SUPFAM" id="SSF103088">
    <property type="entry name" value="OmpA-like"/>
    <property type="match status" value="1"/>
</dbReference>
<comment type="caution">
    <text evidence="6">The sequence shown here is derived from an EMBL/GenBank/DDBJ whole genome shotgun (WGS) entry which is preliminary data.</text>
</comment>
<protein>
    <submittedName>
        <fullName evidence="6">Outer membrane protein OmpA-like peptidoglycan-associated protein</fullName>
    </submittedName>
</protein>